<protein>
    <submittedName>
        <fullName evidence="2">Uncharacterized protein</fullName>
    </submittedName>
</protein>
<feature type="transmembrane region" description="Helical" evidence="1">
    <location>
        <begin position="52"/>
        <end position="78"/>
    </location>
</feature>
<keyword evidence="3" id="KW-1185">Reference proteome</keyword>
<name>A0ABN1YM12_9MICO</name>
<gene>
    <name evidence="2" type="ORF">GCM10009640_02160</name>
</gene>
<evidence type="ECO:0000256" key="1">
    <source>
        <dbReference type="SAM" id="Phobius"/>
    </source>
</evidence>
<keyword evidence="1" id="KW-0812">Transmembrane</keyword>
<keyword evidence="1" id="KW-1133">Transmembrane helix</keyword>
<dbReference type="EMBL" id="BAAAKK010000001">
    <property type="protein sequence ID" value="GAA1417680.1"/>
    <property type="molecule type" value="Genomic_DNA"/>
</dbReference>
<proteinExistence type="predicted"/>
<keyword evidence="1" id="KW-0472">Membrane</keyword>
<feature type="transmembrane region" description="Helical" evidence="1">
    <location>
        <begin position="123"/>
        <end position="143"/>
    </location>
</feature>
<reference evidence="2 3" key="1">
    <citation type="journal article" date="2019" name="Int. J. Syst. Evol. Microbiol.">
        <title>The Global Catalogue of Microorganisms (GCM) 10K type strain sequencing project: providing services to taxonomists for standard genome sequencing and annotation.</title>
        <authorList>
            <consortium name="The Broad Institute Genomics Platform"/>
            <consortium name="The Broad Institute Genome Sequencing Center for Infectious Disease"/>
            <person name="Wu L."/>
            <person name="Ma J."/>
        </authorList>
    </citation>
    <scope>NUCLEOTIDE SEQUENCE [LARGE SCALE GENOMIC DNA]</scope>
    <source>
        <strain evidence="2 3">JCM 12398</strain>
    </source>
</reference>
<evidence type="ECO:0000313" key="3">
    <source>
        <dbReference type="Proteomes" id="UP001501266"/>
    </source>
</evidence>
<feature type="transmembrane region" description="Helical" evidence="1">
    <location>
        <begin position="90"/>
        <end position="111"/>
    </location>
</feature>
<accession>A0ABN1YM12</accession>
<comment type="caution">
    <text evidence="2">The sequence shown here is derived from an EMBL/GenBank/DDBJ whole genome shotgun (WGS) entry which is preliminary data.</text>
</comment>
<dbReference type="Pfam" id="PF09997">
    <property type="entry name" value="DUF2238"/>
    <property type="match status" value="1"/>
</dbReference>
<sequence length="197" mass="20215">MSGFEAWLATQGRWLPGDALRVVVALSVPLAGVVAGGPSAAAMLLTLGGAMALRFVGVGTLLDIGGQLVLLASAWFAVTGAYQSVTGLDVAAHLASGAVLALLVRRLLLRLDLLPSQGGRRAAVSRVLHTVNAVVLLGLLWELGEWAGNAWFSPEIGVGYEDTLVDLAADGLGALAAALLAERSSARDRLPAGSRSR</sequence>
<dbReference type="InterPro" id="IPR014509">
    <property type="entry name" value="YjdF-like"/>
</dbReference>
<feature type="transmembrane region" description="Helical" evidence="1">
    <location>
        <begin position="20"/>
        <end position="45"/>
    </location>
</feature>
<dbReference type="Proteomes" id="UP001501266">
    <property type="component" value="Unassembled WGS sequence"/>
</dbReference>
<organism evidence="2 3">
    <name type="scientific">Agrococcus citreus</name>
    <dbReference type="NCBI Taxonomy" id="84643"/>
    <lineage>
        <taxon>Bacteria</taxon>
        <taxon>Bacillati</taxon>
        <taxon>Actinomycetota</taxon>
        <taxon>Actinomycetes</taxon>
        <taxon>Micrococcales</taxon>
        <taxon>Microbacteriaceae</taxon>
        <taxon>Agrococcus</taxon>
    </lineage>
</organism>
<evidence type="ECO:0000313" key="2">
    <source>
        <dbReference type="EMBL" id="GAA1417680.1"/>
    </source>
</evidence>
<dbReference type="RefSeq" id="WP_343916478.1">
    <property type="nucleotide sequence ID" value="NZ_BAAAKK010000001.1"/>
</dbReference>